<name>A0A318JM12_9NEIS</name>
<dbReference type="PANTHER" id="PTHR37482:SF1">
    <property type="entry name" value="OUTER MEMBRANE PROTEIN ASSEMBLY FACTOR BAME"/>
    <property type="match status" value="1"/>
</dbReference>
<accession>A0A318JM12</accession>
<comment type="similarity">
    <text evidence="4">Belongs to the BamE family.</text>
</comment>
<evidence type="ECO:0000256" key="3">
    <source>
        <dbReference type="ARBA" id="ARBA00023237"/>
    </source>
</evidence>
<evidence type="ECO:0000256" key="1">
    <source>
        <dbReference type="ARBA" id="ARBA00022729"/>
    </source>
</evidence>
<evidence type="ECO:0000256" key="2">
    <source>
        <dbReference type="ARBA" id="ARBA00023136"/>
    </source>
</evidence>
<comment type="caution">
    <text evidence="7">The sequence shown here is derived from an EMBL/GenBank/DDBJ whole genome shotgun (WGS) entry which is preliminary data.</text>
</comment>
<dbReference type="GO" id="GO:0043165">
    <property type="term" value="P:Gram-negative-bacterium-type cell outer membrane assembly"/>
    <property type="evidence" value="ECO:0007669"/>
    <property type="project" value="UniProtKB-UniRule"/>
</dbReference>
<gene>
    <name evidence="4" type="primary">bamE</name>
    <name evidence="7" type="ORF">DFR38_105122</name>
</gene>
<feature type="signal peptide" evidence="5">
    <location>
        <begin position="1"/>
        <end position="18"/>
    </location>
</feature>
<comment type="subcellular location">
    <subcellularLocation>
        <location evidence="4">Cell outer membrane</location>
        <topology evidence="4">Lipid-anchor</topology>
    </subcellularLocation>
</comment>
<dbReference type="PROSITE" id="PS51257">
    <property type="entry name" value="PROKAR_LIPOPROTEIN"/>
    <property type="match status" value="1"/>
</dbReference>
<reference evidence="7 8" key="1">
    <citation type="submission" date="2018-05" db="EMBL/GenBank/DDBJ databases">
        <title>Genomic Encyclopedia of Type Strains, Phase IV (KMG-IV): sequencing the most valuable type-strain genomes for metagenomic binning, comparative biology and taxonomic classification.</title>
        <authorList>
            <person name="Goeker M."/>
        </authorList>
    </citation>
    <scope>NUCLEOTIDE SEQUENCE [LARGE SCALE GENOMIC DNA]</scope>
    <source>
        <strain evidence="7 8">DSM 25134</strain>
    </source>
</reference>
<dbReference type="Gene3D" id="3.30.1450.10">
    <property type="match status" value="1"/>
</dbReference>
<evidence type="ECO:0000313" key="8">
    <source>
        <dbReference type="Proteomes" id="UP000248395"/>
    </source>
</evidence>
<protein>
    <recommendedName>
        <fullName evidence="4">Outer membrane protein assembly factor BamE</fullName>
    </recommendedName>
</protein>
<keyword evidence="2 4" id="KW-0472">Membrane</keyword>
<dbReference type="GO" id="GO:0030674">
    <property type="term" value="F:protein-macromolecule adaptor activity"/>
    <property type="evidence" value="ECO:0007669"/>
    <property type="project" value="TreeGrafter"/>
</dbReference>
<dbReference type="Pfam" id="PF04355">
    <property type="entry name" value="BamE"/>
    <property type="match status" value="1"/>
</dbReference>
<evidence type="ECO:0000256" key="5">
    <source>
        <dbReference type="SAM" id="SignalP"/>
    </source>
</evidence>
<keyword evidence="1 4" id="KW-0732">Signal</keyword>
<evidence type="ECO:0000259" key="6">
    <source>
        <dbReference type="Pfam" id="PF04355"/>
    </source>
</evidence>
<dbReference type="InterPro" id="IPR026592">
    <property type="entry name" value="BamE"/>
</dbReference>
<keyword evidence="3 4" id="KW-0998">Cell outer membrane</keyword>
<keyword evidence="4" id="KW-0449">Lipoprotein</keyword>
<sequence>MRALIIAAVIALSGCTSMNPINWITPHKMEIQQGNYVTEDAVAKLKPGMTRSQVRFLLGTPLLTDAFHNNRWDYPYQDTKQGKLVDKTLLTVFFEGDTMVRVEGTAQPAERAILPLDASAPAQQAQPAAQEAPKQ</sequence>
<evidence type="ECO:0000313" key="7">
    <source>
        <dbReference type="EMBL" id="PXX49079.1"/>
    </source>
</evidence>
<dbReference type="InterPro" id="IPR007450">
    <property type="entry name" value="BamE_dom"/>
</dbReference>
<dbReference type="AlphaFoldDB" id="A0A318JM12"/>
<comment type="subunit">
    <text evidence="4">Part of the Bam complex.</text>
</comment>
<comment type="function">
    <text evidence="4">Part of the outer membrane protein assembly complex, which is involved in assembly and insertion of beta-barrel proteins into the outer membrane.</text>
</comment>
<feature type="chain" id="PRO_5016472015" description="Outer membrane protein assembly factor BamE" evidence="5">
    <location>
        <begin position="19"/>
        <end position="135"/>
    </location>
</feature>
<dbReference type="OrthoDB" id="9808250at2"/>
<dbReference type="GO" id="GO:0051205">
    <property type="term" value="P:protein insertion into membrane"/>
    <property type="evidence" value="ECO:0007669"/>
    <property type="project" value="UniProtKB-UniRule"/>
</dbReference>
<dbReference type="InterPro" id="IPR037873">
    <property type="entry name" value="BamE-like"/>
</dbReference>
<dbReference type="EMBL" id="QJKC01000005">
    <property type="protein sequence ID" value="PXX49079.1"/>
    <property type="molecule type" value="Genomic_DNA"/>
</dbReference>
<dbReference type="Proteomes" id="UP000248395">
    <property type="component" value="Unassembled WGS sequence"/>
</dbReference>
<dbReference type="HAMAP" id="MF_00925">
    <property type="entry name" value="OM_assembly_BamE"/>
    <property type="match status" value="1"/>
</dbReference>
<feature type="domain" description="Outer membrane protein assembly factor BamE" evidence="6">
    <location>
        <begin position="34"/>
        <end position="103"/>
    </location>
</feature>
<proteinExistence type="inferred from homology"/>
<keyword evidence="4" id="KW-0564">Palmitate</keyword>
<keyword evidence="8" id="KW-1185">Reference proteome</keyword>
<dbReference type="RefSeq" id="WP_059286147.1">
    <property type="nucleotide sequence ID" value="NZ_LNQU01000060.1"/>
</dbReference>
<dbReference type="PANTHER" id="PTHR37482">
    <property type="entry name" value="OUTER MEMBRANE PROTEIN ASSEMBLY FACTOR BAME"/>
    <property type="match status" value="1"/>
</dbReference>
<dbReference type="GO" id="GO:1990063">
    <property type="term" value="C:Bam protein complex"/>
    <property type="evidence" value="ECO:0007669"/>
    <property type="project" value="TreeGrafter"/>
</dbReference>
<organism evidence="7 8">
    <name type="scientific">Aquitalea magnusonii</name>
    <dbReference type="NCBI Taxonomy" id="332411"/>
    <lineage>
        <taxon>Bacteria</taxon>
        <taxon>Pseudomonadati</taxon>
        <taxon>Pseudomonadota</taxon>
        <taxon>Betaproteobacteria</taxon>
        <taxon>Neisseriales</taxon>
        <taxon>Chromobacteriaceae</taxon>
        <taxon>Aquitalea</taxon>
    </lineage>
</organism>
<evidence type="ECO:0000256" key="4">
    <source>
        <dbReference type="HAMAP-Rule" id="MF_00925"/>
    </source>
</evidence>